<organism evidence="4 5">
    <name type="scientific">Endocarpon pusillum</name>
    <dbReference type="NCBI Taxonomy" id="364733"/>
    <lineage>
        <taxon>Eukaryota</taxon>
        <taxon>Fungi</taxon>
        <taxon>Dikarya</taxon>
        <taxon>Ascomycota</taxon>
        <taxon>Pezizomycotina</taxon>
        <taxon>Eurotiomycetes</taxon>
        <taxon>Chaetothyriomycetidae</taxon>
        <taxon>Verrucariales</taxon>
        <taxon>Verrucariaceae</taxon>
        <taxon>Endocarpon</taxon>
    </lineage>
</organism>
<dbReference type="OrthoDB" id="5345571at2759"/>
<accession>A0A8H7AN19</accession>
<dbReference type="Pfam" id="PF23076">
    <property type="entry name" value="PH_FT_C"/>
    <property type="match status" value="1"/>
</dbReference>
<feature type="domain" description="PH" evidence="2">
    <location>
        <begin position="266"/>
        <end position="391"/>
    </location>
</feature>
<proteinExistence type="predicted"/>
<protein>
    <submittedName>
        <fullName evidence="4">Uncharacterized protein</fullName>
    </submittedName>
</protein>
<feature type="compositionally biased region" description="Low complexity" evidence="1">
    <location>
        <begin position="217"/>
        <end position="232"/>
    </location>
</feature>
<dbReference type="Pfam" id="PF23074">
    <property type="entry name" value="PH_FT_N"/>
    <property type="match status" value="1"/>
</dbReference>
<evidence type="ECO:0000313" key="4">
    <source>
        <dbReference type="EMBL" id="KAF7509976.1"/>
    </source>
</evidence>
<evidence type="ECO:0000259" key="3">
    <source>
        <dbReference type="Pfam" id="PF23076"/>
    </source>
</evidence>
<feature type="domain" description="PH" evidence="3">
    <location>
        <begin position="393"/>
        <end position="502"/>
    </location>
</feature>
<gene>
    <name evidence="4" type="ORF">GJ744_007290</name>
</gene>
<comment type="caution">
    <text evidence="4">The sequence shown here is derived from an EMBL/GenBank/DDBJ whole genome shotgun (WGS) entry which is preliminary data.</text>
</comment>
<keyword evidence="5" id="KW-1185">Reference proteome</keyword>
<feature type="region of interest" description="Disordered" evidence="1">
    <location>
        <begin position="166"/>
        <end position="233"/>
    </location>
</feature>
<dbReference type="InterPro" id="IPR057081">
    <property type="entry name" value="PH_N"/>
</dbReference>
<evidence type="ECO:0000259" key="2">
    <source>
        <dbReference type="Pfam" id="PF23074"/>
    </source>
</evidence>
<evidence type="ECO:0000256" key="1">
    <source>
        <dbReference type="SAM" id="MobiDB-lite"/>
    </source>
</evidence>
<evidence type="ECO:0000313" key="5">
    <source>
        <dbReference type="Proteomes" id="UP000606974"/>
    </source>
</evidence>
<dbReference type="InterPro" id="IPR057082">
    <property type="entry name" value="PH_C"/>
</dbReference>
<name>A0A8H7AN19_9EURO</name>
<dbReference type="AlphaFoldDB" id="A0A8H7AN19"/>
<reference evidence="4" key="1">
    <citation type="submission" date="2020-02" db="EMBL/GenBank/DDBJ databases">
        <authorList>
            <person name="Palmer J.M."/>
        </authorList>
    </citation>
    <scope>NUCLEOTIDE SEQUENCE</scope>
    <source>
        <strain evidence="4">EPUS1.4</strain>
        <tissue evidence="4">Thallus</tissue>
    </source>
</reference>
<dbReference type="EMBL" id="JAACFV010000035">
    <property type="protein sequence ID" value="KAF7509976.1"/>
    <property type="molecule type" value="Genomic_DNA"/>
</dbReference>
<dbReference type="Proteomes" id="UP000606974">
    <property type="component" value="Unassembled WGS sequence"/>
</dbReference>
<feature type="compositionally biased region" description="Polar residues" evidence="1">
    <location>
        <begin position="168"/>
        <end position="178"/>
    </location>
</feature>
<sequence length="514" mass="58688">MTLIADAENAEDIAEALSKFKTHVPEHAPDITASISELYAIGSHLRDIDRAHNSGEYGGNFPLIERDLRLVCSCLDNTVEDVFEILGYLGNGSPVPNAGMYRQNWKDITFFFIQNGRTTLRMRLETYRRFIAELASIMKRRAAKILLLGDLRDDIQALLPAQPRLTEGMNQMSLNPRSPLTKPRSYERERDPPINPSPFQTNLQDPIPPIVPEVPGSPSTGTQFTSSSSSTNSDREHWAMKVFLDTSTTPFNRTGDGSRCYGEYTPEARARLKVDFQEILEISFSGQSELTVRLYYRERDQRARILCKWPRGSGGSKYSCLPLNLLEFHRAESSLQICAKRPGSSRLDLWANLNFSTIERLVIFHCTLLSLRGHDASKPVTNIQDYELAGEAEYFTGQIIDDNYVHALRIYRDRDSKAVRLHASVHRGEMKRTPVWTAFITHYLLSPTWLRRASRTLVYLRELRRHVFSSEYMPQMTCRGEHVLKFTSEQDADEFIKTIDDLGDQYAKPPPPHP</sequence>